<feature type="region of interest" description="Disordered" evidence="2">
    <location>
        <begin position="1135"/>
        <end position="1188"/>
    </location>
</feature>
<feature type="compositionally biased region" description="Basic residues" evidence="2">
    <location>
        <begin position="1"/>
        <end position="13"/>
    </location>
</feature>
<accession>A0A9Q5HZB0</accession>
<evidence type="ECO:0000313" key="4">
    <source>
        <dbReference type="Proteomes" id="UP000757232"/>
    </source>
</evidence>
<feature type="compositionally biased region" description="Low complexity" evidence="2">
    <location>
        <begin position="597"/>
        <end position="608"/>
    </location>
</feature>
<keyword evidence="1" id="KW-0175">Coiled coil</keyword>
<feature type="compositionally biased region" description="Basic residues" evidence="2">
    <location>
        <begin position="171"/>
        <end position="180"/>
    </location>
</feature>
<feature type="compositionally biased region" description="Basic and acidic residues" evidence="2">
    <location>
        <begin position="386"/>
        <end position="395"/>
    </location>
</feature>
<feature type="region of interest" description="Disordered" evidence="2">
    <location>
        <begin position="1260"/>
        <end position="1281"/>
    </location>
</feature>
<feature type="compositionally biased region" description="Low complexity" evidence="2">
    <location>
        <begin position="564"/>
        <end position="578"/>
    </location>
</feature>
<feature type="region of interest" description="Disordered" evidence="2">
    <location>
        <begin position="300"/>
        <end position="345"/>
    </location>
</feature>
<feature type="region of interest" description="Disordered" evidence="2">
    <location>
        <begin position="500"/>
        <end position="644"/>
    </location>
</feature>
<gene>
    <name evidence="3" type="ORF">A7U60_g4085</name>
</gene>
<feature type="region of interest" description="Disordered" evidence="2">
    <location>
        <begin position="365"/>
        <end position="397"/>
    </location>
</feature>
<protein>
    <submittedName>
        <fullName evidence="3">Uncharacterized protein</fullName>
    </submittedName>
</protein>
<feature type="compositionally biased region" description="Polar residues" evidence="2">
    <location>
        <begin position="121"/>
        <end position="135"/>
    </location>
</feature>
<name>A0A9Q5HZB0_SANBA</name>
<dbReference type="OrthoDB" id="3271284at2759"/>
<evidence type="ECO:0000313" key="3">
    <source>
        <dbReference type="EMBL" id="OCB88795.1"/>
    </source>
</evidence>
<feature type="region of interest" description="Disordered" evidence="2">
    <location>
        <begin position="105"/>
        <end position="180"/>
    </location>
</feature>
<feature type="compositionally biased region" description="Basic and acidic residues" evidence="2">
    <location>
        <begin position="316"/>
        <end position="329"/>
    </location>
</feature>
<comment type="caution">
    <text evidence="3">The sequence shown here is derived from an EMBL/GenBank/DDBJ whole genome shotgun (WGS) entry which is preliminary data.</text>
</comment>
<feature type="compositionally biased region" description="Low complexity" evidence="2">
    <location>
        <begin position="365"/>
        <end position="381"/>
    </location>
</feature>
<dbReference type="Proteomes" id="UP000757232">
    <property type="component" value="Unassembled WGS sequence"/>
</dbReference>
<organism evidence="3 4">
    <name type="scientific">Sanghuangporus baumii</name>
    <name type="common">Phellinus baumii</name>
    <dbReference type="NCBI Taxonomy" id="108892"/>
    <lineage>
        <taxon>Eukaryota</taxon>
        <taxon>Fungi</taxon>
        <taxon>Dikarya</taxon>
        <taxon>Basidiomycota</taxon>
        <taxon>Agaricomycotina</taxon>
        <taxon>Agaricomycetes</taxon>
        <taxon>Hymenochaetales</taxon>
        <taxon>Hymenochaetaceae</taxon>
        <taxon>Sanghuangporus</taxon>
    </lineage>
</organism>
<feature type="region of interest" description="Disordered" evidence="2">
    <location>
        <begin position="1"/>
        <end position="43"/>
    </location>
</feature>
<evidence type="ECO:0000256" key="2">
    <source>
        <dbReference type="SAM" id="MobiDB-lite"/>
    </source>
</evidence>
<feature type="compositionally biased region" description="Low complexity" evidence="2">
    <location>
        <begin position="527"/>
        <end position="545"/>
    </location>
</feature>
<reference evidence="3" key="1">
    <citation type="submission" date="2016-06" db="EMBL/GenBank/DDBJ databases">
        <title>Draft Genome sequence of the fungus Inonotus baumii.</title>
        <authorList>
            <person name="Zhu H."/>
            <person name="Lin W."/>
        </authorList>
    </citation>
    <scope>NUCLEOTIDE SEQUENCE</scope>
    <source>
        <strain evidence="3">821</strain>
    </source>
</reference>
<feature type="region of interest" description="Disordered" evidence="2">
    <location>
        <begin position="426"/>
        <end position="479"/>
    </location>
</feature>
<feature type="compositionally biased region" description="Polar residues" evidence="2">
    <location>
        <begin position="1263"/>
        <end position="1281"/>
    </location>
</feature>
<feature type="compositionally biased region" description="Polar residues" evidence="2">
    <location>
        <begin position="618"/>
        <end position="639"/>
    </location>
</feature>
<feature type="compositionally biased region" description="Basic and acidic residues" evidence="2">
    <location>
        <begin position="720"/>
        <end position="730"/>
    </location>
</feature>
<evidence type="ECO:0000256" key="1">
    <source>
        <dbReference type="SAM" id="Coils"/>
    </source>
</evidence>
<dbReference type="EMBL" id="LNZH02000171">
    <property type="protein sequence ID" value="OCB88795.1"/>
    <property type="molecule type" value="Genomic_DNA"/>
</dbReference>
<proteinExistence type="predicted"/>
<feature type="coiled-coil region" evidence="1">
    <location>
        <begin position="1086"/>
        <end position="1127"/>
    </location>
</feature>
<feature type="compositionally biased region" description="Low complexity" evidence="2">
    <location>
        <begin position="1140"/>
        <end position="1163"/>
    </location>
</feature>
<feature type="compositionally biased region" description="Polar residues" evidence="2">
    <location>
        <begin position="739"/>
        <end position="750"/>
    </location>
</feature>
<feature type="region of interest" description="Disordered" evidence="2">
    <location>
        <begin position="685"/>
        <end position="751"/>
    </location>
</feature>
<sequence length="1336" mass="144402">MGGRKKRQRKKGSIRGNGGSGTRGNRRVSRGSGSFMSPGNIGEIAEKPVVQRSALNERAAATEKKVVAGITSIETPIVPTRSPEIQLEFKHDSLLQSLPEEYLRYRKGSTSSPQREVGIVRSSSQTADWTLNMDGSPQGRRPTQEKRRMAPLPTVAPIQIPASPVKTVSTKSRRASRVRRSITSNSPAWASDSEISPVSGLSAAHDVLAETFSFSARTAGFIEPSGKEKEIGNRMARQDSATLPKDAIWESAVRSPSVSRKSSTHSVKKRKLDTTALDLPPFEAFVLSSPFLRRDGENVEAKNEVMPKEQLPPRNDSMKGHRREGTLDMRRRRPPGLTPSAQKLDYTDQVALHRISRILETDAEVSNASVSQPASSSVNGSFPSPGKKDIQDKLDQFQLGSPFKLPSALSTPSTYSKYTASLYSSPGKRLALSPQGASPGNPDPGYESFLEDFDFVGPSSGPSSRGGGRSGYAGSADSPYEAQVPMTAASMSSVHGLISAPAASSSGFPKAPLRHPPLVRMHSPETSSSNSIKDSPSSTYSSPSGKGKGPAVFSPRFLRNRNRGGSVSSTSASVGKSTMMTSIGDSRREAQNHTPQAKNATSANNTNTGERQSKNDKQIQSTLKITVSNPIDTGTQRPQCSPLRLRVTNPEPSSSPITPSPLSCCSPDLLDMLIPNGHIVTPISHRQMRRKGSGTPPDPIKITPSRSDRYLPLNGDIDGEVAKDEVRDCEPGCEPRSGDTPSTGGIQTFPETPVLFSPDILKDALSRSNSILSAANQPIAGQKSLFRDAIAFQPIIIPSTPCITEPTKDLSNGSVAVVDMVKNESNAQLSASTSSPPISPLQPPPCSPITAIPKVQTLTDTSRPSPPLLGPVPRRRTVHMRPPLPFGPRQPNSVPGKETAPLSFSFRRAASEGVAGISQTAKKVKSQLSRPGTPLSTPTFETTSVPWRALTLEAAKWTFSSAQLQAIVRSAIEDSAQASSIRLLPRDVLDELPTTVSKLESRRTDLQKDYKVTVRRRRSIIQHLASLSSNSPRTDAMVIVRDVEELACVTTAGDKIVEQLHEIDDQITQVHRLRDVHQASALAVALRKLNSSLLRQTSEMEKLRSALTNLYAERDEAWRKAEELERELDAAYEHVDSGRPKSVSSSRRSSRVSLARRSSSRTSKAGLRLSGFSNHRASHRSSNSSLYVHHSSSARTTFSSDIIPPVPPLPNLDPPILTSSADFPTSHPSMSMPQSSAMPNTNDNLYNVVYDLLGVKGSDRAMPSSSRPHSAIYTTTTPPSNINSIHKHTEYVRLEPPPQLGSITRLRSGSLPTLIPPHLDEEDETGAIIAVLDFRD</sequence>
<keyword evidence="4" id="KW-1185">Reference proteome</keyword>